<keyword evidence="15" id="KW-1185">Reference proteome</keyword>
<dbReference type="InterPro" id="IPR001650">
    <property type="entry name" value="Helicase_C-like"/>
</dbReference>
<dbReference type="GO" id="GO:0005524">
    <property type="term" value="F:ATP binding"/>
    <property type="evidence" value="ECO:0007669"/>
    <property type="project" value="UniProtKB-UniRule"/>
</dbReference>
<name>A0A813TMI2_9BILA</name>
<dbReference type="GO" id="GO:0016787">
    <property type="term" value="F:hydrolase activity"/>
    <property type="evidence" value="ECO:0007669"/>
    <property type="project" value="UniProtKB-KW"/>
</dbReference>
<dbReference type="Pfam" id="PF00271">
    <property type="entry name" value="Helicase_C"/>
    <property type="match status" value="1"/>
</dbReference>
<evidence type="ECO:0000256" key="9">
    <source>
        <dbReference type="RuleBase" id="RU000492"/>
    </source>
</evidence>
<evidence type="ECO:0000256" key="10">
    <source>
        <dbReference type="RuleBase" id="RU365068"/>
    </source>
</evidence>
<comment type="domain">
    <text evidence="10">The Q motif is unique to and characteristic of the DEAD box family of RNA helicases and controls ATP binding and hydrolysis.</text>
</comment>
<sequence>MEIKREFKSLSDDVSEMTLKAIEEMGFSTMTEIQAKTVDHLLEGKDLMGAAKTGSGKTLAFLLPVVELLYKLKFMPRNGTGAIIISPTRELSMQTFGVLQELLKHHHQTYGLIIGGSNRKEEAKKLSKGVNILVATPGRLLDHLQSTPDFLFKNLQCLVIDEADRILDIGFEEEMKQILKILPKEATVEGLEQGYVVVPSEKRFLLLFSFLKKYRKKKVMVFFSSCMSVKYHHELLNYIDLPVMCIHGKQKQAKRTQTFFQFTNAESGILLCTDVAARGLDIPLVDWIVQYDPPDDPREYIHRVGRTARAGSQGNALLILRPEELGFLRYLKQAKVSLNEFEFSWAKIADISSQLEKLIEKNYFLHMSAKEAYKAYIRAYASHSMKSVYDVNTLDVEKVANSFGFRVPPFVDLGVSAGKKFAGKRKAPFESDKKAKKAKIYKNVSKNQANNDD</sequence>
<evidence type="ECO:0000256" key="3">
    <source>
        <dbReference type="ARBA" id="ARBA00022806"/>
    </source>
</evidence>
<dbReference type="FunFam" id="3.40.50.300:FF:000379">
    <property type="entry name" value="RNA helicase"/>
    <property type="match status" value="1"/>
</dbReference>
<evidence type="ECO:0000313" key="14">
    <source>
        <dbReference type="EMBL" id="CAF0811526.1"/>
    </source>
</evidence>
<accession>A0A813TMI2</accession>
<dbReference type="InterPro" id="IPR011545">
    <property type="entry name" value="DEAD/DEAH_box_helicase_dom"/>
</dbReference>
<proteinExistence type="inferred from homology"/>
<dbReference type="SUPFAM" id="SSF52540">
    <property type="entry name" value="P-loop containing nucleoside triphosphate hydrolases"/>
    <property type="match status" value="2"/>
</dbReference>
<evidence type="ECO:0000256" key="4">
    <source>
        <dbReference type="ARBA" id="ARBA00022840"/>
    </source>
</evidence>
<comment type="similarity">
    <text evidence="6">Belongs to the DEAD box helicase family. DDX18/HAS1 subfamily.</text>
</comment>
<dbReference type="Pfam" id="PF13959">
    <property type="entry name" value="CTE_SPB4"/>
    <property type="match status" value="1"/>
</dbReference>
<dbReference type="PROSITE" id="PS00039">
    <property type="entry name" value="DEAD_ATP_HELICASE"/>
    <property type="match status" value="1"/>
</dbReference>
<dbReference type="InterPro" id="IPR014014">
    <property type="entry name" value="RNA_helicase_DEAD_Q_motif"/>
</dbReference>
<evidence type="ECO:0000313" key="15">
    <source>
        <dbReference type="Proteomes" id="UP000663879"/>
    </source>
</evidence>
<dbReference type="PANTHER" id="PTHR24031">
    <property type="entry name" value="RNA HELICASE"/>
    <property type="match status" value="1"/>
</dbReference>
<dbReference type="SMART" id="SM01178">
    <property type="entry name" value="DUF4217"/>
    <property type="match status" value="1"/>
</dbReference>
<evidence type="ECO:0000256" key="6">
    <source>
        <dbReference type="ARBA" id="ARBA00024357"/>
    </source>
</evidence>
<dbReference type="OrthoDB" id="10259640at2759"/>
<dbReference type="InterPro" id="IPR025313">
    <property type="entry name" value="SPB4-like_CTE"/>
</dbReference>
<evidence type="ECO:0000256" key="8">
    <source>
        <dbReference type="PROSITE-ProRule" id="PRU00552"/>
    </source>
</evidence>
<dbReference type="PROSITE" id="PS51192">
    <property type="entry name" value="HELICASE_ATP_BIND_1"/>
    <property type="match status" value="1"/>
</dbReference>
<gene>
    <name evidence="14" type="ORF">OXX778_LOCUS6999</name>
</gene>
<dbReference type="CDD" id="cd18787">
    <property type="entry name" value="SF2_C_DEAD"/>
    <property type="match status" value="1"/>
</dbReference>
<evidence type="ECO:0000256" key="5">
    <source>
        <dbReference type="ARBA" id="ARBA00022884"/>
    </source>
</evidence>
<dbReference type="Proteomes" id="UP000663879">
    <property type="component" value="Unassembled WGS sequence"/>
</dbReference>
<keyword evidence="3 9" id="KW-0347">Helicase</keyword>
<dbReference type="GO" id="GO:0003723">
    <property type="term" value="F:RNA binding"/>
    <property type="evidence" value="ECO:0007669"/>
    <property type="project" value="UniProtKB-UniRule"/>
</dbReference>
<dbReference type="SMART" id="SM00490">
    <property type="entry name" value="HELICc"/>
    <property type="match status" value="1"/>
</dbReference>
<evidence type="ECO:0000259" key="12">
    <source>
        <dbReference type="PROSITE" id="PS51194"/>
    </source>
</evidence>
<dbReference type="EC" id="3.6.4.13" evidence="10"/>
<feature type="domain" description="Helicase C-terminal" evidence="12">
    <location>
        <begin position="190"/>
        <end position="359"/>
    </location>
</feature>
<feature type="domain" description="DEAD-box RNA helicase Q" evidence="13">
    <location>
        <begin position="7"/>
        <end position="35"/>
    </location>
</feature>
<dbReference type="CDD" id="cd17942">
    <property type="entry name" value="DEADc_DDX18"/>
    <property type="match status" value="1"/>
</dbReference>
<dbReference type="Pfam" id="PF00270">
    <property type="entry name" value="DEAD"/>
    <property type="match status" value="1"/>
</dbReference>
<dbReference type="PROSITE" id="PS51194">
    <property type="entry name" value="HELICASE_CTER"/>
    <property type="match status" value="1"/>
</dbReference>
<keyword evidence="4 9" id="KW-0067">ATP-binding</keyword>
<feature type="domain" description="Helicase ATP-binding" evidence="11">
    <location>
        <begin position="38"/>
        <end position="245"/>
    </location>
</feature>
<keyword evidence="5 10" id="KW-0694">RNA-binding</keyword>
<comment type="caution">
    <text evidence="14">The sequence shown here is derived from an EMBL/GenBank/DDBJ whole genome shotgun (WGS) entry which is preliminary data.</text>
</comment>
<dbReference type="InterPro" id="IPR027417">
    <property type="entry name" value="P-loop_NTPase"/>
</dbReference>
<dbReference type="AlphaFoldDB" id="A0A813TMI2"/>
<dbReference type="EMBL" id="CAJNOC010000866">
    <property type="protein sequence ID" value="CAF0811526.1"/>
    <property type="molecule type" value="Genomic_DNA"/>
</dbReference>
<dbReference type="InterPro" id="IPR044773">
    <property type="entry name" value="DDX18/Has1_DEADc"/>
</dbReference>
<dbReference type="InterPro" id="IPR014001">
    <property type="entry name" value="Helicase_ATP-bd"/>
</dbReference>
<evidence type="ECO:0000259" key="13">
    <source>
        <dbReference type="PROSITE" id="PS51195"/>
    </source>
</evidence>
<dbReference type="PROSITE" id="PS51195">
    <property type="entry name" value="Q_MOTIF"/>
    <property type="match status" value="1"/>
</dbReference>
<organism evidence="14 15">
    <name type="scientific">Brachionus calyciflorus</name>
    <dbReference type="NCBI Taxonomy" id="104777"/>
    <lineage>
        <taxon>Eukaryota</taxon>
        <taxon>Metazoa</taxon>
        <taxon>Spiralia</taxon>
        <taxon>Gnathifera</taxon>
        <taxon>Rotifera</taxon>
        <taxon>Eurotatoria</taxon>
        <taxon>Monogononta</taxon>
        <taxon>Pseudotrocha</taxon>
        <taxon>Ploima</taxon>
        <taxon>Brachionidae</taxon>
        <taxon>Brachionus</taxon>
    </lineage>
</organism>
<feature type="short sequence motif" description="Q motif" evidence="8">
    <location>
        <begin position="7"/>
        <end position="35"/>
    </location>
</feature>
<keyword evidence="1 9" id="KW-0547">Nucleotide-binding</keyword>
<dbReference type="SMART" id="SM00487">
    <property type="entry name" value="DEXDc"/>
    <property type="match status" value="1"/>
</dbReference>
<dbReference type="InterPro" id="IPR000629">
    <property type="entry name" value="RNA-helicase_DEAD-box_CS"/>
</dbReference>
<keyword evidence="2 9" id="KW-0378">Hydrolase</keyword>
<evidence type="ECO:0000256" key="1">
    <source>
        <dbReference type="ARBA" id="ARBA00022741"/>
    </source>
</evidence>
<dbReference type="Gene3D" id="3.40.50.300">
    <property type="entry name" value="P-loop containing nucleotide triphosphate hydrolases"/>
    <property type="match status" value="2"/>
</dbReference>
<protein>
    <recommendedName>
        <fullName evidence="10">ATP-dependent RNA helicase</fullName>
        <ecNumber evidence="10">3.6.4.13</ecNumber>
    </recommendedName>
</protein>
<dbReference type="GO" id="GO:0003724">
    <property type="term" value="F:RNA helicase activity"/>
    <property type="evidence" value="ECO:0007669"/>
    <property type="project" value="UniProtKB-EC"/>
</dbReference>
<evidence type="ECO:0000259" key="11">
    <source>
        <dbReference type="PROSITE" id="PS51192"/>
    </source>
</evidence>
<comment type="function">
    <text evidence="10">RNA helicase.</text>
</comment>
<comment type="catalytic activity">
    <reaction evidence="7 10">
        <text>ATP + H2O = ADP + phosphate + H(+)</text>
        <dbReference type="Rhea" id="RHEA:13065"/>
        <dbReference type="ChEBI" id="CHEBI:15377"/>
        <dbReference type="ChEBI" id="CHEBI:15378"/>
        <dbReference type="ChEBI" id="CHEBI:30616"/>
        <dbReference type="ChEBI" id="CHEBI:43474"/>
        <dbReference type="ChEBI" id="CHEBI:456216"/>
        <dbReference type="EC" id="3.6.4.13"/>
    </reaction>
</comment>
<evidence type="ECO:0000256" key="7">
    <source>
        <dbReference type="ARBA" id="ARBA00047984"/>
    </source>
</evidence>
<reference evidence="14" key="1">
    <citation type="submission" date="2021-02" db="EMBL/GenBank/DDBJ databases">
        <authorList>
            <person name="Nowell W R."/>
        </authorList>
    </citation>
    <scope>NUCLEOTIDE SEQUENCE</scope>
    <source>
        <strain evidence="14">Ploen Becks lab</strain>
    </source>
</reference>
<evidence type="ECO:0000256" key="2">
    <source>
        <dbReference type="ARBA" id="ARBA00022801"/>
    </source>
</evidence>